<feature type="compositionally biased region" description="Basic and acidic residues" evidence="2">
    <location>
        <begin position="1"/>
        <end position="11"/>
    </location>
</feature>
<dbReference type="GO" id="GO:0005634">
    <property type="term" value="C:nucleus"/>
    <property type="evidence" value="ECO:0007669"/>
    <property type="project" value="TreeGrafter"/>
</dbReference>
<dbReference type="Proteomes" id="UP000298327">
    <property type="component" value="Unassembled WGS sequence"/>
</dbReference>
<proteinExistence type="inferred from homology"/>
<name>A0A4Y9XZZ9_9AGAM</name>
<feature type="compositionally biased region" description="Acidic residues" evidence="2">
    <location>
        <begin position="190"/>
        <end position="200"/>
    </location>
</feature>
<feature type="region of interest" description="Disordered" evidence="2">
    <location>
        <begin position="148"/>
        <end position="211"/>
    </location>
</feature>
<dbReference type="GO" id="GO:0000387">
    <property type="term" value="P:spliceosomal snRNP assembly"/>
    <property type="evidence" value="ECO:0007669"/>
    <property type="project" value="InterPro"/>
</dbReference>
<dbReference type="Pfam" id="PF04938">
    <property type="entry name" value="SIP1"/>
    <property type="match status" value="1"/>
</dbReference>
<gene>
    <name evidence="3" type="ORF">EVG20_g9461</name>
</gene>
<dbReference type="Gene3D" id="1.20.58.1070">
    <property type="match status" value="1"/>
</dbReference>
<organism evidence="3 4">
    <name type="scientific">Dentipellis fragilis</name>
    <dbReference type="NCBI Taxonomy" id="205917"/>
    <lineage>
        <taxon>Eukaryota</taxon>
        <taxon>Fungi</taxon>
        <taxon>Dikarya</taxon>
        <taxon>Basidiomycota</taxon>
        <taxon>Agaricomycotina</taxon>
        <taxon>Agaricomycetes</taxon>
        <taxon>Russulales</taxon>
        <taxon>Hericiaceae</taxon>
        <taxon>Dentipellis</taxon>
    </lineage>
</organism>
<evidence type="ECO:0000256" key="1">
    <source>
        <dbReference type="ARBA" id="ARBA00025758"/>
    </source>
</evidence>
<dbReference type="GO" id="GO:0032797">
    <property type="term" value="C:SMN complex"/>
    <property type="evidence" value="ECO:0007669"/>
    <property type="project" value="TreeGrafter"/>
</dbReference>
<dbReference type="EMBL" id="SEOQ01000958">
    <property type="protein sequence ID" value="TFY55053.1"/>
    <property type="molecule type" value="Genomic_DNA"/>
</dbReference>
<evidence type="ECO:0000256" key="2">
    <source>
        <dbReference type="SAM" id="MobiDB-lite"/>
    </source>
</evidence>
<reference evidence="3 4" key="1">
    <citation type="submission" date="2019-02" db="EMBL/GenBank/DDBJ databases">
        <title>Genome sequencing of the rare red list fungi Dentipellis fragilis.</title>
        <authorList>
            <person name="Buettner E."/>
            <person name="Kellner H."/>
        </authorList>
    </citation>
    <scope>NUCLEOTIDE SEQUENCE [LARGE SCALE GENOMIC DNA]</scope>
    <source>
        <strain evidence="3 4">DSM 105465</strain>
    </source>
</reference>
<feature type="region of interest" description="Disordered" evidence="2">
    <location>
        <begin position="61"/>
        <end position="82"/>
    </location>
</feature>
<feature type="region of interest" description="Disordered" evidence="2">
    <location>
        <begin position="348"/>
        <end position="372"/>
    </location>
</feature>
<comment type="caution">
    <text evidence="3">The sequence shown here is derived from an EMBL/GenBank/DDBJ whole genome shotgun (WGS) entry which is preliminary data.</text>
</comment>
<dbReference type="OrthoDB" id="428895at2759"/>
<feature type="region of interest" description="Disordered" evidence="2">
    <location>
        <begin position="1"/>
        <end position="39"/>
    </location>
</feature>
<sequence length="404" mass="45827">MSQGVKRKEPTSDEDDSPSYGLRQILPVANLPGDFDGEPQDGLQYLFTVRRENRKLPEFTRVPNPYEIPDGVPKEAPASLPVPKAAPFLPAREWRETLSRRFKNFQKNIMQPTTVVQRPDSGGRGQKLFPEKKDREAWWSFLEGAPPSVWDTPRAPKKQKGGRRNQRDISAEGWVPVHQEIPAQERETEQEAEQEYEVEVEQGYSTNAWGRRDNPADYVVYAPEAPQPASSASSVVKDTASSMPTSSAVPSPQVAREPTPKLIRSIDHRLALHLLMYFTYWMILHLEISEARRPSPVTSKYMPTQAHARWMFSLLSRVDEFCSADEMSTLRALARSCIRLLKLRQGRERSGSPSRNDAAVVVEDTETRGPTNEMDDTSCWIIISIIANTWGQHDLWTDAEEMLA</sequence>
<dbReference type="PANTHER" id="PTHR12794:SF0">
    <property type="entry name" value="GEM-ASSOCIATED PROTEIN 2"/>
    <property type="match status" value="1"/>
</dbReference>
<evidence type="ECO:0000313" key="3">
    <source>
        <dbReference type="EMBL" id="TFY55053.1"/>
    </source>
</evidence>
<dbReference type="InterPro" id="IPR035426">
    <property type="entry name" value="Gemin2/Brr1"/>
</dbReference>
<evidence type="ECO:0000313" key="4">
    <source>
        <dbReference type="Proteomes" id="UP000298327"/>
    </source>
</evidence>
<keyword evidence="4" id="KW-1185">Reference proteome</keyword>
<feature type="compositionally biased region" description="Basic residues" evidence="2">
    <location>
        <begin position="155"/>
        <end position="164"/>
    </location>
</feature>
<dbReference type="PANTHER" id="PTHR12794">
    <property type="entry name" value="GEMIN2"/>
    <property type="match status" value="1"/>
</dbReference>
<protein>
    <submittedName>
        <fullName evidence="3">Uncharacterized protein</fullName>
    </submittedName>
</protein>
<accession>A0A4Y9XZZ9</accession>
<comment type="similarity">
    <text evidence="1">Belongs to the gemin-2 family.</text>
</comment>
<dbReference type="AlphaFoldDB" id="A0A4Y9XZZ9"/>